<accession>A0ABU6YQ06</accession>
<evidence type="ECO:0000313" key="2">
    <source>
        <dbReference type="EMBL" id="MED6211153.1"/>
    </source>
</evidence>
<proteinExistence type="predicted"/>
<comment type="caution">
    <text evidence="2">The sequence shown here is derived from an EMBL/GenBank/DDBJ whole genome shotgun (WGS) entry which is preliminary data.</text>
</comment>
<protein>
    <recommendedName>
        <fullName evidence="1">Transposase (putative) gypsy type domain-containing protein</fullName>
    </recommendedName>
</protein>
<sequence length="627" mass="71503">MAGLCELNANPSSRVGYEWVNHVVWSIPSKFVDSEGVRRLGSPSSWVRSGKEVKIEFLPCTTSERVCHEGPSGRWFFMYTCLLEEIGVRFPFTDFECSVLRQVNCAPSQIHPNGWGFVRAFEVLMEYLEEKPSLEVFFYLFQAKGVDRGIWVTLSSHQGRVVFSPFKASYKDFKEFYVKVRSTEDNFPFYLDEHIAERFPLYWRKRSAQCVGVEELSEKDADLVEFLFLNLKGGKVLATTELLRWDSDKESVIDYLETKVPDCNTASLKSFFKQRAEKEVSSSHVVKVEKGSEVSKPLERRRPVSLKRMRAEETSGKGVIDRYFEYLLMICRKNGLGSWKIMENKEPEQKATPRRQSQSLGMEHSVLGRILLLNAPFLIGNDNPLTWSYLGSDTLVGVLRIERFAASVIDLTEGKCCGKDVSLDEVAAFTKSQRGLHGFKGAEDLSSLWCEHYPFSIVTDEHFRSRADLELLGKVGKVATTRYMQVEAARLMCISRELEMQAMEEESSQRVNVAEFEKNLKLAREQITLKGKENELLKEENEELKEGKLESRLVELCGEKKEAETSKKAHGFEMFAAAWGRARAQAELFALGVNFDMMDPVKVVYKGKIVDDDQVPVEGNDDHDPAE</sequence>
<gene>
    <name evidence="2" type="ORF">PIB30_070893</name>
</gene>
<organism evidence="2 3">
    <name type="scientific">Stylosanthes scabra</name>
    <dbReference type="NCBI Taxonomy" id="79078"/>
    <lineage>
        <taxon>Eukaryota</taxon>
        <taxon>Viridiplantae</taxon>
        <taxon>Streptophyta</taxon>
        <taxon>Embryophyta</taxon>
        <taxon>Tracheophyta</taxon>
        <taxon>Spermatophyta</taxon>
        <taxon>Magnoliopsida</taxon>
        <taxon>eudicotyledons</taxon>
        <taxon>Gunneridae</taxon>
        <taxon>Pentapetalae</taxon>
        <taxon>rosids</taxon>
        <taxon>fabids</taxon>
        <taxon>Fabales</taxon>
        <taxon>Fabaceae</taxon>
        <taxon>Papilionoideae</taxon>
        <taxon>50 kb inversion clade</taxon>
        <taxon>dalbergioids sensu lato</taxon>
        <taxon>Dalbergieae</taxon>
        <taxon>Pterocarpus clade</taxon>
        <taxon>Stylosanthes</taxon>
    </lineage>
</organism>
<dbReference type="EMBL" id="JASCZI010242463">
    <property type="protein sequence ID" value="MED6211153.1"/>
    <property type="molecule type" value="Genomic_DNA"/>
</dbReference>
<dbReference type="Proteomes" id="UP001341840">
    <property type="component" value="Unassembled WGS sequence"/>
</dbReference>
<dbReference type="Pfam" id="PF04195">
    <property type="entry name" value="Transposase_28"/>
    <property type="match status" value="1"/>
</dbReference>
<keyword evidence="3" id="KW-1185">Reference proteome</keyword>
<evidence type="ECO:0000259" key="1">
    <source>
        <dbReference type="Pfam" id="PF04195"/>
    </source>
</evidence>
<dbReference type="InterPro" id="IPR007321">
    <property type="entry name" value="Transposase_28"/>
</dbReference>
<feature type="domain" description="Transposase (putative) gypsy type" evidence="1">
    <location>
        <begin position="85"/>
        <end position="144"/>
    </location>
</feature>
<reference evidence="2 3" key="1">
    <citation type="journal article" date="2023" name="Plants (Basel)">
        <title>Bridging the Gap: Combining Genomics and Transcriptomics Approaches to Understand Stylosanthes scabra, an Orphan Legume from the Brazilian Caatinga.</title>
        <authorList>
            <person name="Ferreira-Neto J.R.C."/>
            <person name="da Silva M.D."/>
            <person name="Binneck E."/>
            <person name="de Melo N.F."/>
            <person name="da Silva R.H."/>
            <person name="de Melo A.L.T.M."/>
            <person name="Pandolfi V."/>
            <person name="Bustamante F.O."/>
            <person name="Brasileiro-Vidal A.C."/>
            <person name="Benko-Iseppon A.M."/>
        </authorList>
    </citation>
    <scope>NUCLEOTIDE SEQUENCE [LARGE SCALE GENOMIC DNA]</scope>
    <source>
        <tissue evidence="2">Leaves</tissue>
    </source>
</reference>
<name>A0ABU6YQ06_9FABA</name>
<evidence type="ECO:0000313" key="3">
    <source>
        <dbReference type="Proteomes" id="UP001341840"/>
    </source>
</evidence>